<dbReference type="CDD" id="cd00067">
    <property type="entry name" value="GAL4"/>
    <property type="match status" value="1"/>
</dbReference>
<gene>
    <name evidence="5" type="ORF">ABVK25_012101</name>
</gene>
<proteinExistence type="predicted"/>
<dbReference type="Proteomes" id="UP001590951">
    <property type="component" value="Unassembled WGS sequence"/>
</dbReference>
<evidence type="ECO:0000256" key="2">
    <source>
        <dbReference type="ARBA" id="ARBA00023242"/>
    </source>
</evidence>
<evidence type="ECO:0000256" key="3">
    <source>
        <dbReference type="SAM" id="MobiDB-lite"/>
    </source>
</evidence>
<dbReference type="InterPro" id="IPR001138">
    <property type="entry name" value="Zn2Cys6_DnaBD"/>
</dbReference>
<reference evidence="5 6" key="1">
    <citation type="submission" date="2024-09" db="EMBL/GenBank/DDBJ databases">
        <title>Rethinking Asexuality: The Enigmatic Case of Functional Sexual Genes in Lepraria (Stereocaulaceae).</title>
        <authorList>
            <person name="Doellman M."/>
            <person name="Sun Y."/>
            <person name="Barcenas-Pena A."/>
            <person name="Lumbsch H.T."/>
            <person name="Grewe F."/>
        </authorList>
    </citation>
    <scope>NUCLEOTIDE SEQUENCE [LARGE SCALE GENOMIC DNA]</scope>
    <source>
        <strain evidence="5 6">Grewe 0041</strain>
    </source>
</reference>
<feature type="compositionally biased region" description="Basic and acidic residues" evidence="3">
    <location>
        <begin position="86"/>
        <end position="98"/>
    </location>
</feature>
<name>A0ABR4ALA6_9LECA</name>
<dbReference type="PANTHER" id="PTHR31001:SF45">
    <property type="entry name" value="ZN(II)2CYS6 TRANSCRIPTION FACTOR (EUROFUNG)"/>
    <property type="match status" value="1"/>
</dbReference>
<keyword evidence="6" id="KW-1185">Reference proteome</keyword>
<dbReference type="Gene3D" id="4.10.240.10">
    <property type="entry name" value="Zn(2)-C6 fungal-type DNA-binding domain"/>
    <property type="match status" value="1"/>
</dbReference>
<evidence type="ECO:0000256" key="1">
    <source>
        <dbReference type="ARBA" id="ARBA00004123"/>
    </source>
</evidence>
<protein>
    <recommendedName>
        <fullName evidence="4">Zn(2)-C6 fungal-type domain-containing protein</fullName>
    </recommendedName>
</protein>
<accession>A0ABR4ALA6</accession>
<dbReference type="SMART" id="SM00066">
    <property type="entry name" value="GAL4"/>
    <property type="match status" value="1"/>
</dbReference>
<evidence type="ECO:0000259" key="4">
    <source>
        <dbReference type="SMART" id="SM00066"/>
    </source>
</evidence>
<dbReference type="EMBL" id="JBHFEH010000143">
    <property type="protein sequence ID" value="KAL2045437.1"/>
    <property type="molecule type" value="Genomic_DNA"/>
</dbReference>
<feature type="domain" description="Zn(2)-C6 fungal-type" evidence="4">
    <location>
        <begin position="15"/>
        <end position="58"/>
    </location>
</feature>
<dbReference type="Pfam" id="PF00172">
    <property type="entry name" value="Zn_clus"/>
    <property type="match status" value="1"/>
</dbReference>
<evidence type="ECO:0000313" key="5">
    <source>
        <dbReference type="EMBL" id="KAL2045437.1"/>
    </source>
</evidence>
<feature type="region of interest" description="Disordered" evidence="3">
    <location>
        <begin position="81"/>
        <end position="121"/>
    </location>
</feature>
<keyword evidence="2" id="KW-0539">Nucleus</keyword>
<organism evidence="5 6">
    <name type="scientific">Lepraria finkii</name>
    <dbReference type="NCBI Taxonomy" id="1340010"/>
    <lineage>
        <taxon>Eukaryota</taxon>
        <taxon>Fungi</taxon>
        <taxon>Dikarya</taxon>
        <taxon>Ascomycota</taxon>
        <taxon>Pezizomycotina</taxon>
        <taxon>Lecanoromycetes</taxon>
        <taxon>OSLEUM clade</taxon>
        <taxon>Lecanoromycetidae</taxon>
        <taxon>Lecanorales</taxon>
        <taxon>Lecanorineae</taxon>
        <taxon>Stereocaulaceae</taxon>
        <taxon>Lepraria</taxon>
    </lineage>
</organism>
<comment type="subcellular location">
    <subcellularLocation>
        <location evidence="1">Nucleus</location>
    </subcellularLocation>
</comment>
<sequence length="145" mass="16777">MSPDTPSPSSQLSKPQRVLACILCQQRKVKCNRKLPYANCIKSRAQCVPATLAQRRRRRRFPERALLERLRKYEDLLRQNNIPFEPLHKDSAREKESLNAESSYNSDDKHPETVGPDLSTLSTTVKSERGYKAKYTLFKELVQDD</sequence>
<dbReference type="InterPro" id="IPR050613">
    <property type="entry name" value="Sec_Metabolite_Reg"/>
</dbReference>
<dbReference type="SUPFAM" id="SSF57701">
    <property type="entry name" value="Zn2/Cys6 DNA-binding domain"/>
    <property type="match status" value="1"/>
</dbReference>
<comment type="caution">
    <text evidence="5">The sequence shown here is derived from an EMBL/GenBank/DDBJ whole genome shotgun (WGS) entry which is preliminary data.</text>
</comment>
<evidence type="ECO:0000313" key="6">
    <source>
        <dbReference type="Proteomes" id="UP001590951"/>
    </source>
</evidence>
<dbReference type="InterPro" id="IPR036864">
    <property type="entry name" value="Zn2-C6_fun-type_DNA-bd_sf"/>
</dbReference>
<dbReference type="PANTHER" id="PTHR31001">
    <property type="entry name" value="UNCHARACTERIZED TRANSCRIPTIONAL REGULATORY PROTEIN"/>
    <property type="match status" value="1"/>
</dbReference>